<dbReference type="PANTHER" id="PTHR13710:SF108">
    <property type="entry name" value="ATP-DEPENDENT DNA HELICASE Q4"/>
    <property type="match status" value="1"/>
</dbReference>
<dbReference type="GeneTree" id="ENSGT00940000160387"/>
<dbReference type="Ensembl" id="ENSPMAT00000005409.1">
    <property type="protein sequence ID" value="ENSPMAP00000005389.1"/>
    <property type="gene ID" value="ENSPMAG00000004903.1"/>
</dbReference>
<sequence length="611" mass="68570">VLRDQMGIRCMLGLTATATQSTVAQISRHIGITGDGAAVRVVDVPPNLLLTISCDPDRDRALVELLKSPRFENLESIIVYCTRREETARIAALLRTSLQDFSTSLAPAADVESKSRATSGKRKQKGARKPSAKVSRWSAESYHAGMTAAERKAVQTRFMRGALRIVVATVAFGMGLDKADVRAIVHYNMPKSFESYVQEIGRAGRDGEPAHCHMFLDSEARDLQELRRHIYANTIDRITVKKLLQKVFPACKCRELHLCRQRLETEEEFGYVRDDEMADIPDPVSDTATAECSHVAEESSEQESVENPCSDDIMSAREAADKPFPQEDGASEKPRLCKGHERAIPIESNVEALDVIEEGIETLLCYLELHPRRWVECLHPTMATCRIRCYAGPAQLRQIAKSCLPVAVVIARERLKGQSFEGRSELEFDVVELCDSMAWELYAVKRDLLQLQWQKEPRGVFRAATKSSVLVEFHELAFRFRSPGDLRDEEHDELCTALHGRVLAQERVELHQLRCCFSAFQSLAFEACGHCVDGSGLVERSEQLKRVLKSYFDEHWDLESSTTSGAGAAEEDLIPKSVKEQVSRDIITFLCLHHDRNFSARAIARIFHGIG</sequence>
<dbReference type="HOGENOM" id="CLU_001103_10_2_1"/>
<dbReference type="GO" id="GO:0005634">
    <property type="term" value="C:nucleus"/>
    <property type="evidence" value="ECO:0007669"/>
    <property type="project" value="TreeGrafter"/>
</dbReference>
<organism evidence="7">
    <name type="scientific">Petromyzon marinus</name>
    <name type="common">Sea lamprey</name>
    <dbReference type="NCBI Taxonomy" id="7757"/>
    <lineage>
        <taxon>Eukaryota</taxon>
        <taxon>Metazoa</taxon>
        <taxon>Chordata</taxon>
        <taxon>Craniata</taxon>
        <taxon>Vertebrata</taxon>
        <taxon>Cyclostomata</taxon>
        <taxon>Hyperoartia</taxon>
        <taxon>Petromyzontiformes</taxon>
        <taxon>Petromyzontidae</taxon>
        <taxon>Petromyzon</taxon>
    </lineage>
</organism>
<evidence type="ECO:0000256" key="1">
    <source>
        <dbReference type="ARBA" id="ARBA00005446"/>
    </source>
</evidence>
<name>S4RJK6_PETMA</name>
<protein>
    <recommendedName>
        <fullName evidence="4">DNA 3'-5' helicase</fullName>
        <ecNumber evidence="4">5.6.2.4</ecNumber>
    </recommendedName>
</protein>
<dbReference type="GO" id="GO:0000724">
    <property type="term" value="P:double-strand break repair via homologous recombination"/>
    <property type="evidence" value="ECO:0007669"/>
    <property type="project" value="TreeGrafter"/>
</dbReference>
<dbReference type="EC" id="5.6.2.4" evidence="4"/>
<evidence type="ECO:0000256" key="5">
    <source>
        <dbReference type="SAM" id="MobiDB-lite"/>
    </source>
</evidence>
<accession>S4RJK6</accession>
<comment type="similarity">
    <text evidence="1">Belongs to the helicase family. RecQ subfamily.</text>
</comment>
<evidence type="ECO:0000259" key="6">
    <source>
        <dbReference type="PROSITE" id="PS51194"/>
    </source>
</evidence>
<dbReference type="Pfam" id="PF00271">
    <property type="entry name" value="Helicase_C"/>
    <property type="match status" value="1"/>
</dbReference>
<dbReference type="GO" id="GO:0005694">
    <property type="term" value="C:chromosome"/>
    <property type="evidence" value="ECO:0007669"/>
    <property type="project" value="TreeGrafter"/>
</dbReference>
<evidence type="ECO:0000256" key="3">
    <source>
        <dbReference type="ARBA" id="ARBA00034617"/>
    </source>
</evidence>
<dbReference type="Gene3D" id="3.40.50.300">
    <property type="entry name" value="P-loop containing nucleotide triphosphate hydrolases"/>
    <property type="match status" value="1"/>
</dbReference>
<dbReference type="OMA" id="CKGHERA"/>
<dbReference type="PANTHER" id="PTHR13710">
    <property type="entry name" value="DNA HELICASE RECQ FAMILY MEMBER"/>
    <property type="match status" value="1"/>
</dbReference>
<feature type="region of interest" description="Disordered" evidence="5">
    <location>
        <begin position="112"/>
        <end position="136"/>
    </location>
</feature>
<dbReference type="SMART" id="SM00490">
    <property type="entry name" value="HELICc"/>
    <property type="match status" value="1"/>
</dbReference>
<dbReference type="AlphaFoldDB" id="S4RJK6"/>
<keyword evidence="2" id="KW-0413">Isomerase</keyword>
<feature type="compositionally biased region" description="Basic residues" evidence="5">
    <location>
        <begin position="119"/>
        <end position="131"/>
    </location>
</feature>
<dbReference type="GO" id="GO:0005737">
    <property type="term" value="C:cytoplasm"/>
    <property type="evidence" value="ECO:0007669"/>
    <property type="project" value="TreeGrafter"/>
</dbReference>
<evidence type="ECO:0000256" key="4">
    <source>
        <dbReference type="ARBA" id="ARBA00034808"/>
    </source>
</evidence>
<dbReference type="FunFam" id="3.40.50.300:FF:001084">
    <property type="entry name" value="RecQ like helicase 4"/>
    <property type="match status" value="1"/>
</dbReference>
<reference evidence="7" key="1">
    <citation type="submission" date="2025-08" db="UniProtKB">
        <authorList>
            <consortium name="Ensembl"/>
        </authorList>
    </citation>
    <scope>IDENTIFICATION</scope>
</reference>
<dbReference type="InterPro" id="IPR027417">
    <property type="entry name" value="P-loop_NTPase"/>
</dbReference>
<dbReference type="GO" id="GO:0009378">
    <property type="term" value="F:four-way junction helicase activity"/>
    <property type="evidence" value="ECO:0007669"/>
    <property type="project" value="TreeGrafter"/>
</dbReference>
<evidence type="ECO:0000256" key="2">
    <source>
        <dbReference type="ARBA" id="ARBA00023235"/>
    </source>
</evidence>
<feature type="domain" description="Helicase C-terminal" evidence="6">
    <location>
        <begin position="57"/>
        <end position="248"/>
    </location>
</feature>
<comment type="catalytic activity">
    <reaction evidence="3">
        <text>Couples ATP hydrolysis with the unwinding of duplex DNA by translocating in the 3'-5' direction.</text>
        <dbReference type="EC" id="5.6.2.4"/>
    </reaction>
</comment>
<reference evidence="7" key="2">
    <citation type="submission" date="2025-09" db="UniProtKB">
        <authorList>
            <consortium name="Ensembl"/>
        </authorList>
    </citation>
    <scope>IDENTIFICATION</scope>
</reference>
<dbReference type="GO" id="GO:0043138">
    <property type="term" value="F:3'-5' DNA helicase activity"/>
    <property type="evidence" value="ECO:0007669"/>
    <property type="project" value="UniProtKB-EC"/>
</dbReference>
<dbReference type="InterPro" id="IPR001650">
    <property type="entry name" value="Helicase_C-like"/>
</dbReference>
<dbReference type="PROSITE" id="PS51194">
    <property type="entry name" value="HELICASE_CTER"/>
    <property type="match status" value="1"/>
</dbReference>
<dbReference type="STRING" id="7757.ENSPMAP00000005389"/>
<proteinExistence type="inferred from homology"/>
<evidence type="ECO:0000313" key="7">
    <source>
        <dbReference type="Ensembl" id="ENSPMAP00000005389.1"/>
    </source>
</evidence>
<dbReference type="GO" id="GO:0000723">
    <property type="term" value="P:telomere maintenance"/>
    <property type="evidence" value="ECO:0007669"/>
    <property type="project" value="TreeGrafter"/>
</dbReference>
<dbReference type="SUPFAM" id="SSF52540">
    <property type="entry name" value="P-loop containing nucleoside triphosphate hydrolases"/>
    <property type="match status" value="1"/>
</dbReference>